<evidence type="ECO:0000256" key="3">
    <source>
        <dbReference type="ARBA" id="ARBA00022806"/>
    </source>
</evidence>
<keyword evidence="12" id="KW-1185">Reference proteome</keyword>
<dbReference type="InterPro" id="IPR027417">
    <property type="entry name" value="P-loop_NTPase"/>
</dbReference>
<evidence type="ECO:0000256" key="2">
    <source>
        <dbReference type="ARBA" id="ARBA00022801"/>
    </source>
</evidence>
<dbReference type="EMBL" id="JACSQF010000008">
    <property type="protein sequence ID" value="MBD7980966.1"/>
    <property type="molecule type" value="Genomic_DNA"/>
</dbReference>
<dbReference type="SUPFAM" id="SSF52540">
    <property type="entry name" value="P-loop containing nucleoside triphosphate hydrolases"/>
    <property type="match status" value="1"/>
</dbReference>
<evidence type="ECO:0000313" key="12">
    <source>
        <dbReference type="Proteomes" id="UP000655570"/>
    </source>
</evidence>
<dbReference type="PANTHER" id="PTHR11070:SF45">
    <property type="entry name" value="DNA 3'-5' HELICASE"/>
    <property type="match status" value="1"/>
</dbReference>
<evidence type="ECO:0000256" key="6">
    <source>
        <dbReference type="ARBA" id="ARBA00034617"/>
    </source>
</evidence>
<evidence type="ECO:0000313" key="11">
    <source>
        <dbReference type="EMBL" id="MBD7980966.1"/>
    </source>
</evidence>
<reference evidence="11 12" key="1">
    <citation type="submission" date="2020-08" db="EMBL/GenBank/DDBJ databases">
        <title>A Genomic Blueprint of the Chicken Gut Microbiome.</title>
        <authorList>
            <person name="Gilroy R."/>
            <person name="Ravi A."/>
            <person name="Getino M."/>
            <person name="Pursley I."/>
            <person name="Horton D.L."/>
            <person name="Alikhan N.-F."/>
            <person name="Baker D."/>
            <person name="Gharbi K."/>
            <person name="Hall N."/>
            <person name="Watson M."/>
            <person name="Adriaenssens E.M."/>
            <person name="Foster-Nyarko E."/>
            <person name="Jarju S."/>
            <person name="Secka A."/>
            <person name="Antonio M."/>
            <person name="Oren A."/>
            <person name="Chaudhuri R."/>
            <person name="La Ragione R.M."/>
            <person name="Hildebrand F."/>
            <person name="Pallen M.J."/>
        </authorList>
    </citation>
    <scope>NUCLEOTIDE SEQUENCE [LARGE SCALE GENOMIC DNA]</scope>
    <source>
        <strain evidence="11 12">Sa2CUA9</strain>
    </source>
</reference>
<evidence type="ECO:0000256" key="5">
    <source>
        <dbReference type="ARBA" id="ARBA00023235"/>
    </source>
</evidence>
<dbReference type="Pfam" id="PF00580">
    <property type="entry name" value="UvrD-helicase"/>
    <property type="match status" value="1"/>
</dbReference>
<keyword evidence="5" id="KW-0413">Isomerase</keyword>
<dbReference type="EC" id="5.6.2.4" evidence="7"/>
<name>A0ABR8TYV0_9CELL</name>
<organism evidence="11 12">
    <name type="scientific">Oerskovia merdavium</name>
    <dbReference type="NCBI Taxonomy" id="2762227"/>
    <lineage>
        <taxon>Bacteria</taxon>
        <taxon>Bacillati</taxon>
        <taxon>Actinomycetota</taxon>
        <taxon>Actinomycetes</taxon>
        <taxon>Micrococcales</taxon>
        <taxon>Cellulomonadaceae</taxon>
        <taxon>Oerskovia</taxon>
    </lineage>
</organism>
<evidence type="ECO:0000256" key="8">
    <source>
        <dbReference type="ARBA" id="ARBA00048988"/>
    </source>
</evidence>
<dbReference type="PROSITE" id="PS51198">
    <property type="entry name" value="UVRD_HELICASE_ATP_BIND"/>
    <property type="match status" value="1"/>
</dbReference>
<protein>
    <recommendedName>
        <fullName evidence="7">DNA 3'-5' helicase</fullName>
        <ecNumber evidence="7">5.6.2.4</ecNumber>
    </recommendedName>
</protein>
<sequence length="741" mass="80524">MPQVSIGPDKSGGVDGSVAGAVLTFLQKLGRDDTSPGLHIEPVVGGADHRLYTGRVTKFWRALLAKVGDGPSATYVYFGTFQHDEAYEKAKRLKLTVNPQANVLELVEAAAPPTILENVPRFTQPEYVAPPPFPTPTLPEPVLRARGYSVHDLLELGIDDTLASDAILQTDELELVALTDDAPARWQQNVLLELADGVPLHEIKARYGLEKVQGDPDSDSVVLAALDRPASRMDFALVTDDAELRAALEDPDFGRWRTFLHPEQRAYAYGERSGSFRLSGGAGTGKTVVLLHRARHLQRENPQARIVLTTYNKTLASSLRDSLLFLDPQTHLAKYPGDVGIFVGTVDAIAWRLVTQGAAHGLPITDAAGLVLGTARSTVVQATTGDAWRRALSHAGHELPESLRTPGFFAAEYGTVVVPHRITTRDEYLAAPRAGRRVPLDRERRSLVWDVIDAYREAGIQSRTTDYDEKSMIAAIALDQAAPTIGRPVDHVLVDEAQDLSPSRLILLRALVADGPGDLLLAEDAQQRIYAPLVVLSRYGILIRGRSRRLTLNYRTTAQTLRFASSILAGEELIDFDGEPTQDDGARSARVGLAPRTEGASSLDGAYATAALTLLSWINDGATPESLAVLVRGGNEGTYLLPELADRGVTATYIGPRDTPSKGAVSVMTMHRSKGMEFRHVLLFGVTAEALPAHVDDLPEPERNDAVQRERSLLYVATTRARDELVVLWDGEPSELLPLAV</sequence>
<dbReference type="InterPro" id="IPR000212">
    <property type="entry name" value="DNA_helicase_UvrD/REP"/>
</dbReference>
<comment type="catalytic activity">
    <reaction evidence="8">
        <text>ATP + H2O = ADP + phosphate + H(+)</text>
        <dbReference type="Rhea" id="RHEA:13065"/>
        <dbReference type="ChEBI" id="CHEBI:15377"/>
        <dbReference type="ChEBI" id="CHEBI:15378"/>
        <dbReference type="ChEBI" id="CHEBI:30616"/>
        <dbReference type="ChEBI" id="CHEBI:43474"/>
        <dbReference type="ChEBI" id="CHEBI:456216"/>
        <dbReference type="EC" id="5.6.2.4"/>
    </reaction>
</comment>
<feature type="domain" description="UvrD-like helicase ATP-binding" evidence="10">
    <location>
        <begin position="259"/>
        <end position="589"/>
    </location>
</feature>
<dbReference type="Pfam" id="PF13361">
    <property type="entry name" value="UvrD_C"/>
    <property type="match status" value="1"/>
</dbReference>
<comment type="caution">
    <text evidence="11">The sequence shown here is derived from an EMBL/GenBank/DDBJ whole genome shotgun (WGS) entry which is preliminary data.</text>
</comment>
<dbReference type="Gene3D" id="3.40.50.300">
    <property type="entry name" value="P-loop containing nucleotide triphosphate hydrolases"/>
    <property type="match status" value="2"/>
</dbReference>
<gene>
    <name evidence="11" type="ORF">H9641_09600</name>
</gene>
<evidence type="ECO:0000256" key="4">
    <source>
        <dbReference type="ARBA" id="ARBA00022840"/>
    </source>
</evidence>
<comment type="catalytic activity">
    <reaction evidence="6">
        <text>Couples ATP hydrolysis with the unwinding of duplex DNA by translocating in the 3'-5' direction.</text>
        <dbReference type="EC" id="5.6.2.4"/>
    </reaction>
</comment>
<dbReference type="PANTHER" id="PTHR11070">
    <property type="entry name" value="UVRD / RECB / PCRA DNA HELICASE FAMILY MEMBER"/>
    <property type="match status" value="1"/>
</dbReference>
<keyword evidence="1 9" id="KW-0547">Nucleotide-binding</keyword>
<evidence type="ECO:0000259" key="10">
    <source>
        <dbReference type="PROSITE" id="PS51198"/>
    </source>
</evidence>
<keyword evidence="4 9" id="KW-0067">ATP-binding</keyword>
<evidence type="ECO:0000256" key="1">
    <source>
        <dbReference type="ARBA" id="ARBA00022741"/>
    </source>
</evidence>
<dbReference type="InterPro" id="IPR014017">
    <property type="entry name" value="DNA_helicase_UvrD-like_C"/>
</dbReference>
<keyword evidence="2 9" id="KW-0378">Hydrolase</keyword>
<dbReference type="InterPro" id="IPR014016">
    <property type="entry name" value="UvrD-like_ATP-bd"/>
</dbReference>
<dbReference type="Proteomes" id="UP000655570">
    <property type="component" value="Unassembled WGS sequence"/>
</dbReference>
<accession>A0ABR8TYV0</accession>
<proteinExistence type="predicted"/>
<evidence type="ECO:0000256" key="7">
    <source>
        <dbReference type="ARBA" id="ARBA00034808"/>
    </source>
</evidence>
<dbReference type="RefSeq" id="WP_191803172.1">
    <property type="nucleotide sequence ID" value="NZ_JACSQF010000008.1"/>
</dbReference>
<feature type="binding site" evidence="9">
    <location>
        <begin position="280"/>
        <end position="287"/>
    </location>
    <ligand>
        <name>ATP</name>
        <dbReference type="ChEBI" id="CHEBI:30616"/>
    </ligand>
</feature>
<keyword evidence="3 9" id="KW-0347">Helicase</keyword>
<evidence type="ECO:0000256" key="9">
    <source>
        <dbReference type="PROSITE-ProRule" id="PRU00560"/>
    </source>
</evidence>